<proteinExistence type="inferred from homology"/>
<evidence type="ECO:0000256" key="4">
    <source>
        <dbReference type="ARBA" id="ARBA00014848"/>
    </source>
</evidence>
<gene>
    <name evidence="7" type="ORF">ASPZODRAFT_153767</name>
</gene>
<dbReference type="PANTHER" id="PTHR15502">
    <property type="entry name" value="CALCINEURIN-BINDING PROTEIN CABIN 1-RELATED"/>
    <property type="match status" value="1"/>
</dbReference>
<feature type="compositionally biased region" description="Low complexity" evidence="6">
    <location>
        <begin position="2007"/>
        <end position="2018"/>
    </location>
</feature>
<feature type="region of interest" description="Disordered" evidence="6">
    <location>
        <begin position="333"/>
        <end position="486"/>
    </location>
</feature>
<feature type="compositionally biased region" description="Acidic residues" evidence="6">
    <location>
        <begin position="1894"/>
        <end position="1905"/>
    </location>
</feature>
<accession>A0A1L9SAZ9</accession>
<dbReference type="Gene3D" id="1.25.40.10">
    <property type="entry name" value="Tetratricopeptide repeat domain"/>
    <property type="match status" value="1"/>
</dbReference>
<dbReference type="InterPro" id="IPR033053">
    <property type="entry name" value="Hir3/CABIN1"/>
</dbReference>
<feature type="compositionally biased region" description="Basic and acidic residues" evidence="6">
    <location>
        <begin position="2076"/>
        <end position="2088"/>
    </location>
</feature>
<feature type="compositionally biased region" description="Low complexity" evidence="6">
    <location>
        <begin position="1851"/>
        <end position="1867"/>
    </location>
</feature>
<evidence type="ECO:0000256" key="1">
    <source>
        <dbReference type="ARBA" id="ARBA00002687"/>
    </source>
</evidence>
<dbReference type="OrthoDB" id="77564at2759"/>
<feature type="compositionally biased region" description="Basic and acidic residues" evidence="6">
    <location>
        <begin position="1814"/>
        <end position="1823"/>
    </location>
</feature>
<dbReference type="PANTHER" id="PTHR15502:SF7">
    <property type="entry name" value="CALCINEURIN-BINDING PROTEIN CABIN-1"/>
    <property type="match status" value="1"/>
</dbReference>
<feature type="compositionally biased region" description="Basic and acidic residues" evidence="6">
    <location>
        <begin position="1906"/>
        <end position="1917"/>
    </location>
</feature>
<organism evidence="7 8">
    <name type="scientific">Penicilliopsis zonata CBS 506.65</name>
    <dbReference type="NCBI Taxonomy" id="1073090"/>
    <lineage>
        <taxon>Eukaryota</taxon>
        <taxon>Fungi</taxon>
        <taxon>Dikarya</taxon>
        <taxon>Ascomycota</taxon>
        <taxon>Pezizomycotina</taxon>
        <taxon>Eurotiomycetes</taxon>
        <taxon>Eurotiomycetidae</taxon>
        <taxon>Eurotiales</taxon>
        <taxon>Aspergillaceae</taxon>
        <taxon>Penicilliopsis</taxon>
    </lineage>
</organism>
<dbReference type="GeneID" id="34612477"/>
<protein>
    <recommendedName>
        <fullName evidence="4">Histone transcription regulator 3 homolog</fullName>
    </recommendedName>
</protein>
<comment type="subcellular location">
    <subcellularLocation>
        <location evidence="2">Nucleus</location>
    </subcellularLocation>
</comment>
<keyword evidence="8" id="KW-1185">Reference proteome</keyword>
<feature type="region of interest" description="Disordered" evidence="6">
    <location>
        <begin position="1788"/>
        <end position="2095"/>
    </location>
</feature>
<dbReference type="GO" id="GO:0000417">
    <property type="term" value="C:HIR complex"/>
    <property type="evidence" value="ECO:0007669"/>
    <property type="project" value="TreeGrafter"/>
</dbReference>
<comment type="similarity">
    <text evidence="3">Belongs to the HIR3 family.</text>
</comment>
<feature type="compositionally biased region" description="Polar residues" evidence="6">
    <location>
        <begin position="1880"/>
        <end position="1891"/>
    </location>
</feature>
<dbReference type="InterPro" id="IPR011990">
    <property type="entry name" value="TPR-like_helical_dom_sf"/>
</dbReference>
<dbReference type="Proteomes" id="UP000184188">
    <property type="component" value="Unassembled WGS sequence"/>
</dbReference>
<evidence type="ECO:0000256" key="3">
    <source>
        <dbReference type="ARBA" id="ARBA00007335"/>
    </source>
</evidence>
<dbReference type="STRING" id="1073090.A0A1L9SAZ9"/>
<feature type="compositionally biased region" description="Acidic residues" evidence="6">
    <location>
        <begin position="2059"/>
        <end position="2069"/>
    </location>
</feature>
<dbReference type="RefSeq" id="XP_022578807.1">
    <property type="nucleotide sequence ID" value="XM_022726013.1"/>
</dbReference>
<feature type="compositionally biased region" description="Polar residues" evidence="6">
    <location>
        <begin position="388"/>
        <end position="406"/>
    </location>
</feature>
<sequence>MATWSALNIEADEVFEEEVDDTKEIQIEEALKLYQNALKLHSQGPEFYAQAAEAYDALLNSEIFKYPESLSEFRRAALHDGDGQQLARSTNDGGAVVVAVAEPLAEYDVNDSTSSTLLQTIYLSHKNYGQFLLDSLHHVLRTTPQDSEAAAGLVGKINTCSKTALVSFAEALEKDDTDLDLWRRSARLSSALQSYRLARYCLESVLADDENRLEVRAEQLGLDETFAQERLRGTLQSLYDKLSVSQIPVQKPKKALLKLLIRQSDPFPYLPLLEGDIENAKPLQRTLEKRLDCHELTPSGFTWEAVGKEILQLVLDERQDKLRLSLNDGVKISLTEPTQPDPSIAGESTRAEPSQNIVGAGDQTAVKKEVEMTDASNPPTTGEPLATVKSQTQTSADLAEDQSSVDQRAENQLMEGLSGHAEQAPEPHVQPPDTTANEDPDPKSSIIASRKRSSTSIANEDNTEGGRTKSRRTRARESNADSLAQTDEVTFDQSKYYEDRLELYNQADGWMFETVGALFRKIGVEELGAVDELRKQFSSASDQQGSAETSETPPAATEIAIFQDLRESFQAWNEEKSRVALHGESFSSLETLRGNKSGLAIFQEHSRKSIRKLNVEKELLEGDELSAFIKVVNDGWFHLPETSLSWLKGVLMPAYGKYSFEDENSPVDESSNTETTYTSFQWSETLKDTIIQLLVQEDSFMWDRMCEDTAALGQAVLQSTSESPFTYTLKNLSECLMIETIYELHLDVYARISSPNNDSDQDTRVVQEDRLGRWSQLARTSLNYLMDYAPPGELQTRLALRHTWASTFHSNMAPDCRREYALFCLEHLKDTFHQLQTPAIPLVNNVVMFELSVAALDQEISKLKSMDFFMKIFGADSDDPVDLIETIEPILEPSAIESIPDGATENTETAAATAQIQEMISFLDRGDATLRLFLWRRLQEAYKSIEYPPKVVSCYLRSIETIIKELWGASHLEATPEDRQIALLKWLKSLEGILNETVKLVLQKQTNAYDCVDMDHLVSSMTAIVRLLKLLQCLLLYDDSVRVGQTPGPELRASQAKSLETFKDRLREMQVRCWILQYTLLKEAMAQNQELFDNPSEDCLEYLRAVHGALGVRSMCKYSSKQFLKLMKAELLSLKAGDDYEFDTCQVILDLHGIKISAFDGLADHGCPSEKLDKVTAISVIDFVMKQAKRMSITALCKSDLKTTIDKISTAIGNLKSSPPLSLNRRVVTAYLNGPMNPAHLSRAAQGVLDLSLVPVSAESSQIAQKGWFFLLGYASLTKFRSQKRLNPVPTTDLDDAVNFFRKDIENGAENWETWYRLAQTYDSKLEEDITWSADKINNNRSELLVWQRYAIHCYSMAVSTAIRTADPTLETRLLLSDLFTDFGIRMYASSREPFSMGAFDLADFSRHYSKEMNQEMYTAQPFREMKAYSVWSFGRYLLRRAIVDKPKRWINHYMLSKCLWKMFSCDDSVRGNCKRISLDELLDTLLDAIDNLPERKDSRTDPIFEPHFKLVSIVHKLVHRGTLTPAEGSKTLMATPWARKVQLPTEPPIWDPYIREILRNLRNADKSNWHHRMAARAAHVIYDDHKDPTSAMAAKHELTQQIFTKTMTIQVWKPEFERPGRHFVYTTRYAYFFVSLLDQLDDRANLDQLLRRVRKKQGDFINHTKLWEDMCTTYAKVIRRAGKINEGHEEGVFRGLTWDDFVANTARLENLSQLVPDSIFILELLRDSVELKKLNNNLMKVTMLEDLIADLYSRIYEINMPQLVEQVNEENKEKMKVDHLLMTGESTADAQTPPSAPASETPAAPRGRTKGIARRDIQKRAETIVNRKLTPRALTAKPTASTEGESAPVSGAATSAAAGTAATSTAHIGRNGTDCRSRSPPQSSAANSVHDSADDESELSEIDDDRLAKLATDRKSGSLLNRKGRLPRPPPPDPETEASDLDDGKMSKLAVDRTSLLFPTLSRGRSPGGLESEISVPPSVDEEEGEGHVEGEQDETEANRNSVEPGDSLMALGSSGAAGEGDGDEDEEGDEDLADEGEEGEEGGMDEGDTEDVKDTDIDMGEGEEIDLLEVSIHGNDRCLETAKTEEPAEAMDT</sequence>
<comment type="function">
    <text evidence="1">Has a role in a nucleosome assembly pathway that is required for the integrity of heterochromatin and proper chromosome segregation.</text>
</comment>
<keyword evidence="5" id="KW-0539">Nucleus</keyword>
<dbReference type="VEuPathDB" id="FungiDB:ASPZODRAFT_153767"/>
<feature type="compositionally biased region" description="Acidic residues" evidence="6">
    <location>
        <begin position="2022"/>
        <end position="2051"/>
    </location>
</feature>
<dbReference type="GO" id="GO:0006325">
    <property type="term" value="P:chromatin organization"/>
    <property type="evidence" value="ECO:0007669"/>
    <property type="project" value="InterPro"/>
</dbReference>
<dbReference type="GO" id="GO:0005634">
    <property type="term" value="C:nucleus"/>
    <property type="evidence" value="ECO:0007669"/>
    <property type="project" value="UniProtKB-SubCell"/>
</dbReference>
<feature type="compositionally biased region" description="Low complexity" evidence="6">
    <location>
        <begin position="443"/>
        <end position="458"/>
    </location>
</feature>
<name>A0A1L9SAZ9_9EURO</name>
<dbReference type="EMBL" id="KV878348">
    <property type="protein sequence ID" value="OJJ44297.1"/>
    <property type="molecule type" value="Genomic_DNA"/>
</dbReference>
<evidence type="ECO:0000256" key="5">
    <source>
        <dbReference type="ARBA" id="ARBA00023242"/>
    </source>
</evidence>
<dbReference type="GO" id="GO:0031491">
    <property type="term" value="F:nucleosome binding"/>
    <property type="evidence" value="ECO:0007669"/>
    <property type="project" value="TreeGrafter"/>
</dbReference>
<reference evidence="8" key="1">
    <citation type="journal article" date="2017" name="Genome Biol.">
        <title>Comparative genomics reveals high biological diversity and specific adaptations in the industrially and medically important fungal genus Aspergillus.</title>
        <authorList>
            <person name="de Vries R.P."/>
            <person name="Riley R."/>
            <person name="Wiebenga A."/>
            <person name="Aguilar-Osorio G."/>
            <person name="Amillis S."/>
            <person name="Uchima C.A."/>
            <person name="Anderluh G."/>
            <person name="Asadollahi M."/>
            <person name="Askin M."/>
            <person name="Barry K."/>
            <person name="Battaglia E."/>
            <person name="Bayram O."/>
            <person name="Benocci T."/>
            <person name="Braus-Stromeyer S.A."/>
            <person name="Caldana C."/>
            <person name="Canovas D."/>
            <person name="Cerqueira G.C."/>
            <person name="Chen F."/>
            <person name="Chen W."/>
            <person name="Choi C."/>
            <person name="Clum A."/>
            <person name="Dos Santos R.A."/>
            <person name="Damasio A.R."/>
            <person name="Diallinas G."/>
            <person name="Emri T."/>
            <person name="Fekete E."/>
            <person name="Flipphi M."/>
            <person name="Freyberg S."/>
            <person name="Gallo A."/>
            <person name="Gournas C."/>
            <person name="Habgood R."/>
            <person name="Hainaut M."/>
            <person name="Harispe M.L."/>
            <person name="Henrissat B."/>
            <person name="Hilden K.S."/>
            <person name="Hope R."/>
            <person name="Hossain A."/>
            <person name="Karabika E."/>
            <person name="Karaffa L."/>
            <person name="Karanyi Z."/>
            <person name="Krasevec N."/>
            <person name="Kuo A."/>
            <person name="Kusch H."/>
            <person name="LaButti K."/>
            <person name="Lagendijk E.L."/>
            <person name="Lapidus A."/>
            <person name="Levasseur A."/>
            <person name="Lindquist E."/>
            <person name="Lipzen A."/>
            <person name="Logrieco A.F."/>
            <person name="MacCabe A."/>
            <person name="Maekelae M.R."/>
            <person name="Malavazi I."/>
            <person name="Melin P."/>
            <person name="Meyer V."/>
            <person name="Mielnichuk N."/>
            <person name="Miskei M."/>
            <person name="Molnar A.P."/>
            <person name="Mule G."/>
            <person name="Ngan C.Y."/>
            <person name="Orejas M."/>
            <person name="Orosz E."/>
            <person name="Ouedraogo J.P."/>
            <person name="Overkamp K.M."/>
            <person name="Park H.-S."/>
            <person name="Perrone G."/>
            <person name="Piumi F."/>
            <person name="Punt P.J."/>
            <person name="Ram A.F."/>
            <person name="Ramon A."/>
            <person name="Rauscher S."/>
            <person name="Record E."/>
            <person name="Riano-Pachon D.M."/>
            <person name="Robert V."/>
            <person name="Roehrig J."/>
            <person name="Ruller R."/>
            <person name="Salamov A."/>
            <person name="Salih N.S."/>
            <person name="Samson R.A."/>
            <person name="Sandor E."/>
            <person name="Sanguinetti M."/>
            <person name="Schuetze T."/>
            <person name="Sepcic K."/>
            <person name="Shelest E."/>
            <person name="Sherlock G."/>
            <person name="Sophianopoulou V."/>
            <person name="Squina F.M."/>
            <person name="Sun H."/>
            <person name="Susca A."/>
            <person name="Todd R.B."/>
            <person name="Tsang A."/>
            <person name="Unkles S.E."/>
            <person name="van de Wiele N."/>
            <person name="van Rossen-Uffink D."/>
            <person name="Oliveira J.V."/>
            <person name="Vesth T.C."/>
            <person name="Visser J."/>
            <person name="Yu J.-H."/>
            <person name="Zhou M."/>
            <person name="Andersen M.R."/>
            <person name="Archer D.B."/>
            <person name="Baker S.E."/>
            <person name="Benoit I."/>
            <person name="Brakhage A.A."/>
            <person name="Braus G.H."/>
            <person name="Fischer R."/>
            <person name="Frisvad J.C."/>
            <person name="Goldman G.H."/>
            <person name="Houbraken J."/>
            <person name="Oakley B."/>
            <person name="Pocsi I."/>
            <person name="Scazzocchio C."/>
            <person name="Seiboth B."/>
            <person name="vanKuyk P.A."/>
            <person name="Wortman J."/>
            <person name="Dyer P.S."/>
            <person name="Grigoriev I.V."/>
        </authorList>
    </citation>
    <scope>NUCLEOTIDE SEQUENCE [LARGE SCALE GENOMIC DNA]</scope>
    <source>
        <strain evidence="8">CBS 506.65</strain>
    </source>
</reference>
<evidence type="ECO:0000256" key="6">
    <source>
        <dbReference type="SAM" id="MobiDB-lite"/>
    </source>
</evidence>
<evidence type="ECO:0000313" key="8">
    <source>
        <dbReference type="Proteomes" id="UP000184188"/>
    </source>
</evidence>
<feature type="compositionally biased region" description="Low complexity" evidence="6">
    <location>
        <begin position="1791"/>
        <end position="1806"/>
    </location>
</feature>
<evidence type="ECO:0000256" key="2">
    <source>
        <dbReference type="ARBA" id="ARBA00004123"/>
    </source>
</evidence>
<evidence type="ECO:0000313" key="7">
    <source>
        <dbReference type="EMBL" id="OJJ44297.1"/>
    </source>
</evidence>